<proteinExistence type="inferred from homology"/>
<keyword evidence="13" id="KW-1185">Reference proteome</keyword>
<dbReference type="Gene3D" id="3.60.110.10">
    <property type="entry name" value="Carbon-nitrogen hydrolase"/>
    <property type="match status" value="1"/>
</dbReference>
<comment type="catalytic activity">
    <reaction evidence="9">
        <text>N-terminal S-1,2-diacyl-sn-glyceryl-L-cysteinyl-[lipoprotein] + a glycerophospholipid = N-acyl-S-1,2-diacyl-sn-glyceryl-L-cysteinyl-[lipoprotein] + a 2-acyl-sn-glycero-3-phospholipid + H(+)</text>
        <dbReference type="Rhea" id="RHEA:48228"/>
        <dbReference type="Rhea" id="RHEA-COMP:14681"/>
        <dbReference type="Rhea" id="RHEA-COMP:14684"/>
        <dbReference type="ChEBI" id="CHEBI:15378"/>
        <dbReference type="ChEBI" id="CHEBI:136912"/>
        <dbReference type="ChEBI" id="CHEBI:140656"/>
        <dbReference type="ChEBI" id="CHEBI:140657"/>
        <dbReference type="ChEBI" id="CHEBI:140660"/>
        <dbReference type="EC" id="2.3.1.269"/>
    </reaction>
</comment>
<comment type="similarity">
    <text evidence="2 9">Belongs to the CN hydrolase family. Apolipoprotein N-acyltransferase subfamily.</text>
</comment>
<evidence type="ECO:0000256" key="3">
    <source>
        <dbReference type="ARBA" id="ARBA00022475"/>
    </source>
</evidence>
<dbReference type="InterPro" id="IPR036526">
    <property type="entry name" value="C-N_Hydrolase_sf"/>
</dbReference>
<dbReference type="InterPro" id="IPR004563">
    <property type="entry name" value="Apolipo_AcylTrfase"/>
</dbReference>
<keyword evidence="6 9" id="KW-1133">Transmembrane helix</keyword>
<evidence type="ECO:0000313" key="12">
    <source>
        <dbReference type="EMBL" id="QDV22476.1"/>
    </source>
</evidence>
<evidence type="ECO:0000256" key="4">
    <source>
        <dbReference type="ARBA" id="ARBA00022679"/>
    </source>
</evidence>
<dbReference type="KEGG" id="ahel:Q31a_07610"/>
<keyword evidence="8 9" id="KW-0012">Acyltransferase</keyword>
<evidence type="ECO:0000256" key="6">
    <source>
        <dbReference type="ARBA" id="ARBA00022989"/>
    </source>
</evidence>
<keyword evidence="5 9" id="KW-0812">Transmembrane</keyword>
<feature type="transmembrane region" description="Helical" evidence="9">
    <location>
        <begin position="243"/>
        <end position="264"/>
    </location>
</feature>
<comment type="function">
    <text evidence="9">Catalyzes the phospholipid dependent N-acylation of the N-terminal cysteine of apolipoprotein, the last step in lipoprotein maturation.</text>
</comment>
<dbReference type="EMBL" id="CP036298">
    <property type="protein sequence ID" value="QDV22476.1"/>
    <property type="molecule type" value="Genomic_DNA"/>
</dbReference>
<dbReference type="AlphaFoldDB" id="A0A518G1K3"/>
<evidence type="ECO:0000256" key="9">
    <source>
        <dbReference type="HAMAP-Rule" id="MF_01148"/>
    </source>
</evidence>
<feature type="transmembrane region" description="Helical" evidence="9">
    <location>
        <begin position="595"/>
        <end position="613"/>
    </location>
</feature>
<feature type="transmembrane region" description="Helical" evidence="9">
    <location>
        <begin position="194"/>
        <end position="218"/>
    </location>
</feature>
<keyword evidence="4 9" id="KW-0808">Transferase</keyword>
<evidence type="ECO:0000259" key="11">
    <source>
        <dbReference type="PROSITE" id="PS50263"/>
    </source>
</evidence>
<dbReference type="NCBIfam" id="TIGR00546">
    <property type="entry name" value="lnt"/>
    <property type="match status" value="1"/>
</dbReference>
<feature type="region of interest" description="Disordered" evidence="10">
    <location>
        <begin position="19"/>
        <end position="38"/>
    </location>
</feature>
<dbReference type="Pfam" id="PF00795">
    <property type="entry name" value="CN_hydrolase"/>
    <property type="match status" value="1"/>
</dbReference>
<dbReference type="CDD" id="cd07571">
    <property type="entry name" value="ALP_N-acyl_transferase"/>
    <property type="match status" value="1"/>
</dbReference>
<comment type="subcellular location">
    <subcellularLocation>
        <location evidence="1 9">Cell membrane</location>
        <topology evidence="1 9">Multi-pass membrane protein</topology>
    </subcellularLocation>
</comment>
<feature type="transmembrane region" description="Helical" evidence="9">
    <location>
        <begin position="92"/>
        <end position="112"/>
    </location>
</feature>
<organism evidence="12 13">
    <name type="scientific">Aureliella helgolandensis</name>
    <dbReference type="NCBI Taxonomy" id="2527968"/>
    <lineage>
        <taxon>Bacteria</taxon>
        <taxon>Pseudomonadati</taxon>
        <taxon>Planctomycetota</taxon>
        <taxon>Planctomycetia</taxon>
        <taxon>Pirellulales</taxon>
        <taxon>Pirellulaceae</taxon>
        <taxon>Aureliella</taxon>
    </lineage>
</organism>
<comment type="pathway">
    <text evidence="9">Protein modification; lipoprotein biosynthesis (N-acyl transfer).</text>
</comment>
<dbReference type="GO" id="GO:0016410">
    <property type="term" value="F:N-acyltransferase activity"/>
    <property type="evidence" value="ECO:0007669"/>
    <property type="project" value="UniProtKB-UniRule"/>
</dbReference>
<accession>A0A518G1K3</accession>
<keyword evidence="7 9" id="KW-0472">Membrane</keyword>
<evidence type="ECO:0000313" key="13">
    <source>
        <dbReference type="Proteomes" id="UP000318017"/>
    </source>
</evidence>
<keyword evidence="3 9" id="KW-1003">Cell membrane</keyword>
<keyword evidence="12" id="KW-0449">Lipoprotein</keyword>
<feature type="transmembrane region" description="Helical" evidence="9">
    <location>
        <begin position="150"/>
        <end position="174"/>
    </location>
</feature>
<dbReference type="UniPathway" id="UPA00666"/>
<dbReference type="InterPro" id="IPR003010">
    <property type="entry name" value="C-N_Hydrolase"/>
</dbReference>
<dbReference type="PANTHER" id="PTHR38686">
    <property type="entry name" value="APOLIPOPROTEIN N-ACYLTRANSFERASE"/>
    <property type="match status" value="1"/>
</dbReference>
<feature type="transmembrane region" description="Helical" evidence="9">
    <location>
        <begin position="55"/>
        <end position="80"/>
    </location>
</feature>
<protein>
    <recommendedName>
        <fullName evidence="9">Apolipoprotein N-acyltransferase</fullName>
        <shortName evidence="9">ALP N-acyltransferase</shortName>
        <ecNumber evidence="9">2.3.1.269</ecNumber>
    </recommendedName>
</protein>
<evidence type="ECO:0000256" key="1">
    <source>
        <dbReference type="ARBA" id="ARBA00004651"/>
    </source>
</evidence>
<dbReference type="PANTHER" id="PTHR38686:SF1">
    <property type="entry name" value="APOLIPOPROTEIN N-ACYLTRANSFERASE"/>
    <property type="match status" value="1"/>
</dbReference>
<evidence type="ECO:0000256" key="5">
    <source>
        <dbReference type="ARBA" id="ARBA00022692"/>
    </source>
</evidence>
<dbReference type="InterPro" id="IPR045378">
    <property type="entry name" value="LNT_N"/>
</dbReference>
<dbReference type="GO" id="GO:0005886">
    <property type="term" value="C:plasma membrane"/>
    <property type="evidence" value="ECO:0007669"/>
    <property type="project" value="UniProtKB-SubCell"/>
</dbReference>
<dbReference type="Proteomes" id="UP000318017">
    <property type="component" value="Chromosome"/>
</dbReference>
<dbReference type="EC" id="2.3.1.269" evidence="9"/>
<feature type="domain" description="CN hydrolase" evidence="11">
    <location>
        <begin position="279"/>
        <end position="584"/>
    </location>
</feature>
<gene>
    <name evidence="9" type="primary">lnt</name>
    <name evidence="12" type="ORF">Q31a_07610</name>
</gene>
<dbReference type="PROSITE" id="PS50263">
    <property type="entry name" value="CN_HYDROLASE"/>
    <property type="match status" value="1"/>
</dbReference>
<dbReference type="Pfam" id="PF20154">
    <property type="entry name" value="LNT_N"/>
    <property type="match status" value="1"/>
</dbReference>
<dbReference type="GO" id="GO:0042158">
    <property type="term" value="P:lipoprotein biosynthetic process"/>
    <property type="evidence" value="ECO:0007669"/>
    <property type="project" value="UniProtKB-UniRule"/>
</dbReference>
<sequence length="633" mass="70261">MASSLAPTTRLGKIQIMARKPRTKRATPSEKPAAATGQPASDWRSVLWPSLASAVALWAAFPPVGLSLLAWLAPMGWLVVADRKPPISRRGYTALWLSGCLFWLATLQGIRLAYWPLYFGWLALSLYLACYIPLFVGMTRLLRQQLRLPLLLAAPTSWVGLELFRSLFMTGFAVNLLAHTEARHPLTIQITDQIGVYGLSWIMMAVAVAAYQLAVYLLDRQRLRKRLANRESTLSQATAQRPFPVAALGLASGLVMTTLAYGGWRLRQADQLAQSPPLLNVLLVQENTPTQFDADRSMYRQAWNRYLELTRKLANEHRSTGVEIALVVWPESTFTGGDTPWISPNLPQELPEAMAQGAPELVLRQIEAIQEAFFTKIGMVLAAARGQTFRLRPDEATRQQSPHLLVGGDAIVINDQEQRDYNAAIFIGPDGRVLGHYAKMQLVMFGEYIPWGAAMEWLRQLYPLRTQPGEDARSFQIGEVRFAPNICFESTLPQLVAWQIGTLRARGEAPDVLINVTNDSWFRGSSILDHHLACSTLIAVENHLPMLVAANTGISAHIDGSGRILQATDRLVADGILASPRRDGRWGLVQAAGQLVGWICLIFVGVALVPPCWRALTRRFASQFPNSPVQIRR</sequence>
<evidence type="ECO:0000256" key="8">
    <source>
        <dbReference type="ARBA" id="ARBA00023315"/>
    </source>
</evidence>
<reference evidence="12 13" key="1">
    <citation type="submission" date="2019-02" db="EMBL/GenBank/DDBJ databases">
        <title>Deep-cultivation of Planctomycetes and their phenomic and genomic characterization uncovers novel biology.</title>
        <authorList>
            <person name="Wiegand S."/>
            <person name="Jogler M."/>
            <person name="Boedeker C."/>
            <person name="Pinto D."/>
            <person name="Vollmers J."/>
            <person name="Rivas-Marin E."/>
            <person name="Kohn T."/>
            <person name="Peeters S.H."/>
            <person name="Heuer A."/>
            <person name="Rast P."/>
            <person name="Oberbeckmann S."/>
            <person name="Bunk B."/>
            <person name="Jeske O."/>
            <person name="Meyerdierks A."/>
            <person name="Storesund J.E."/>
            <person name="Kallscheuer N."/>
            <person name="Luecker S."/>
            <person name="Lage O.M."/>
            <person name="Pohl T."/>
            <person name="Merkel B.J."/>
            <person name="Hornburger P."/>
            <person name="Mueller R.-W."/>
            <person name="Bruemmer F."/>
            <person name="Labrenz M."/>
            <person name="Spormann A.M."/>
            <person name="Op den Camp H."/>
            <person name="Overmann J."/>
            <person name="Amann R."/>
            <person name="Jetten M.S.M."/>
            <person name="Mascher T."/>
            <person name="Medema M.H."/>
            <person name="Devos D.P."/>
            <person name="Kaster A.-K."/>
            <person name="Ovreas L."/>
            <person name="Rohde M."/>
            <person name="Galperin M.Y."/>
            <person name="Jogler C."/>
        </authorList>
    </citation>
    <scope>NUCLEOTIDE SEQUENCE [LARGE SCALE GENOMIC DNA]</scope>
    <source>
        <strain evidence="12 13">Q31a</strain>
    </source>
</reference>
<dbReference type="SUPFAM" id="SSF56317">
    <property type="entry name" value="Carbon-nitrogen hydrolase"/>
    <property type="match status" value="1"/>
</dbReference>
<evidence type="ECO:0000256" key="7">
    <source>
        <dbReference type="ARBA" id="ARBA00023136"/>
    </source>
</evidence>
<evidence type="ECO:0000256" key="10">
    <source>
        <dbReference type="SAM" id="MobiDB-lite"/>
    </source>
</evidence>
<name>A0A518G1K3_9BACT</name>
<feature type="transmembrane region" description="Helical" evidence="9">
    <location>
        <begin position="118"/>
        <end position="138"/>
    </location>
</feature>
<evidence type="ECO:0000256" key="2">
    <source>
        <dbReference type="ARBA" id="ARBA00010065"/>
    </source>
</evidence>
<dbReference type="HAMAP" id="MF_01148">
    <property type="entry name" value="Lnt"/>
    <property type="match status" value="1"/>
</dbReference>